<dbReference type="Proteomes" id="UP000274822">
    <property type="component" value="Unassembled WGS sequence"/>
</dbReference>
<dbReference type="AlphaFoldDB" id="A0A433Q8M7"/>
<evidence type="ECO:0000313" key="2">
    <source>
        <dbReference type="Proteomes" id="UP000274822"/>
    </source>
</evidence>
<sequence>MFINLLYARQRGQFPQYFHLDIDRQRFEHLGESFHDGILIILSYRQDLLGEGIMFQAVDALVDVLALALEPLSNNDVVGLPVAAVDVAGHALARQLGVSSGQAAERVLLAETSPHTPVEEAAGEAPFERLLDRALGLHAAGGIVQVRKLERDLRVHGKEVLLARRKLYLDVLLLLRGLTGVVQQLLEIALCLAELDLDDTLGFEDTGPSLDISVHLHHVAVDGRVHHDPRATTQLTVGNDIHENGLLVVGQRVDDVRTVLENFVEHVALTTGEATPVGEDDQRQLLALVEVVDGLSSLEGRIGVPHLTGFHQHLLMRVGVGGIGRDNVLDGPGLDSNAAHGDTTETCTTNNLIPIEYTEY</sequence>
<reference evidence="1 2" key="1">
    <citation type="journal article" date="2018" name="New Phytol.">
        <title>Phylogenomics of Endogonaceae and evolution of mycorrhizas within Mucoromycota.</title>
        <authorList>
            <person name="Chang Y."/>
            <person name="Desiro A."/>
            <person name="Na H."/>
            <person name="Sandor L."/>
            <person name="Lipzen A."/>
            <person name="Clum A."/>
            <person name="Barry K."/>
            <person name="Grigoriev I.V."/>
            <person name="Martin F.M."/>
            <person name="Stajich J.E."/>
            <person name="Smith M.E."/>
            <person name="Bonito G."/>
            <person name="Spatafora J.W."/>
        </authorList>
    </citation>
    <scope>NUCLEOTIDE SEQUENCE [LARGE SCALE GENOMIC DNA]</scope>
    <source>
        <strain evidence="1 2">AD002</strain>
    </source>
</reference>
<proteinExistence type="predicted"/>
<gene>
    <name evidence="1" type="ORF">BC938DRAFT_471233</name>
</gene>
<comment type="caution">
    <text evidence="1">The sequence shown here is derived from an EMBL/GenBank/DDBJ whole genome shotgun (WGS) entry which is preliminary data.</text>
</comment>
<accession>A0A433Q8M7</accession>
<keyword evidence="2" id="KW-1185">Reference proteome</keyword>
<name>A0A433Q8M7_9FUNG</name>
<evidence type="ECO:0000313" key="1">
    <source>
        <dbReference type="EMBL" id="RUS26109.1"/>
    </source>
</evidence>
<protein>
    <submittedName>
        <fullName evidence="1">Uncharacterized protein</fullName>
    </submittedName>
</protein>
<organism evidence="1 2">
    <name type="scientific">Jimgerdemannia flammicorona</name>
    <dbReference type="NCBI Taxonomy" id="994334"/>
    <lineage>
        <taxon>Eukaryota</taxon>
        <taxon>Fungi</taxon>
        <taxon>Fungi incertae sedis</taxon>
        <taxon>Mucoromycota</taxon>
        <taxon>Mucoromycotina</taxon>
        <taxon>Endogonomycetes</taxon>
        <taxon>Endogonales</taxon>
        <taxon>Endogonaceae</taxon>
        <taxon>Jimgerdemannia</taxon>
    </lineage>
</organism>
<dbReference type="EMBL" id="RBNJ01011241">
    <property type="protein sequence ID" value="RUS26109.1"/>
    <property type="molecule type" value="Genomic_DNA"/>
</dbReference>